<dbReference type="SUPFAM" id="SSF52317">
    <property type="entry name" value="Class I glutamine amidotransferase-like"/>
    <property type="match status" value="2"/>
</dbReference>
<comment type="caution">
    <text evidence="12">Lacks conserved residue(s) required for the propagation of feature annotation.</text>
</comment>
<feature type="compositionally biased region" description="Basic and acidic residues" evidence="13">
    <location>
        <begin position="128"/>
        <end position="237"/>
    </location>
</feature>
<dbReference type="GO" id="GO:0005576">
    <property type="term" value="C:extracellular region"/>
    <property type="evidence" value="ECO:0007669"/>
    <property type="project" value="UniProtKB-SubCell"/>
</dbReference>
<evidence type="ECO:0000313" key="16">
    <source>
        <dbReference type="Proteomes" id="UP000186817"/>
    </source>
</evidence>
<dbReference type="Pfam" id="PF00248">
    <property type="entry name" value="Aldo_ket_red"/>
    <property type="match status" value="1"/>
</dbReference>
<dbReference type="InterPro" id="IPR023210">
    <property type="entry name" value="NADP_OxRdtase_dom"/>
</dbReference>
<dbReference type="PANTHER" id="PTHR43150">
    <property type="entry name" value="HYPERKINETIC, ISOFORM M"/>
    <property type="match status" value="1"/>
</dbReference>
<feature type="region of interest" description="Disordered" evidence="13">
    <location>
        <begin position="601"/>
        <end position="657"/>
    </location>
</feature>
<feature type="domain" description="RRM" evidence="14">
    <location>
        <begin position="54"/>
        <end position="129"/>
    </location>
</feature>
<accession>A0A1Q9D9C6</accession>
<comment type="similarity">
    <text evidence="2">Belongs to the shaker potassium channel beta subunit family.</text>
</comment>
<sequence>MSSVSFGSVCWNRGNSGADVRDPMGGNRWGDDSGYGRNKGKGGSGAAPTELTKPCIWLGGLPRDISESEVDSVCCRYGTVSDINIKHSDRDTFVFVTYARLEHAQDAIQGLDQSKSFGSGIIKAAPATRREGGKGDKPRASDRSERSDRWEEARRDDDRRGSRADDVERRDGKGRDKGGRDRDWPSSDRRDAPDRRREDPYTGRGERDRDDRGRYDDRDRGSYRPADYYDRSKDQGKGRGSGYTYEERGISEGGRGYDRRDDYDRRRGYEDPPRRDDRDRPDRAPPPQRGRDDRRVERARGDSRDGRRGRQFDRADVAGRRDDRGLREDPPRGVGARDTRDVGPRHDRDPIPERRGAYRPAGPPRTDDGRRASRSPRRAPAERGANIRVNISNLPFDMEEAELKDTASTYGKVLALRVFGEADKPKRGWVEYATRREAEYAVTELDQRIGLRTNEYSQTPNIEEPWYAVDFFEQQEDSQQLAMHQLPSMIDLGQWRNGICYFALTLKLRLRLATGANSRRAPDMSLARRRSHPEKDSQAICDSKSGLQTSGSDLALHASKHAASDTNAPSFAVLLAHISTSLLSEANYALLSDKSGSARAFNGKSGSRMAASHVRKTGTTPGEGGGAGSRELCAPVAAPSQSGSSTPGTTASTSGRQEFLRDPTVAPFPTQFVEDFAVYRPRAWLRFALCSYFMRLSPCAFSSPRKILRKETKDAAILYASALQSTELQALEQSTESEARKPPRSMSLRPRWSAHLALCVLGFASHIDEGSPIIGMFSLPADPQSCGSSSSCEALPASYVRFIESAGGEVVPVRSTTSDAEMAELLRSLNGFLFTGGQDLDPPPAALRVLEHSRRMFEAGQTFPVWGTCLGFEWLVAAMSPKSLTPTFRAENVNLPVHLLPDAATSRLFAEAPTRVLKALEFQNVAFNSHHRGVSPASVLQLDAMLLPTLLQFFAVVAVGPGTCERSQNMSSPFSPAATSMVYRPLGYSGLRVSVVSYGAWLTVSASGSVTLEKHVDILRVAIRAGINFIDNAEVYGAYPGESEHIMGQALEVLFEEGEVRRSDLVISTKLFDGGDGINDRGLSRKHLVEGMQASLRRMKLGYVDLVFCHRPDVTTPMEETVRAMNYLLDRGWALYWGTSEWSAAQVLHAHSVAKELGLQGPLMEQPLYNLFNRQRVEIEFAPLYGYGLGLTVYSPLAEGILAGRYSGGIPTDSRAAVVERKASLARQERQIAAAEALRPIAEELHCSLAQLALAWVLSNGNVSTAIIGASKPSQVLDNVAAIACLSRFEQDTIQKILSTVSNAGAAPEMGTNDDISAIMAAKKLEKAEFLRPELKDLKVLGTSFDEDGQEFASVIEGAAGLPWFGVQFHPEKNAFEHGLLPDGQPATAAKHGPDAIATTQFFANFFVQQARLSSQSFKSEAEEASRLIYGHQTSRVFQPYFDEANLSTAEPRDEFRGLKARTYVARFPDQVGELLRQLSVYPPAGGAATRDDPGGGQTKKPQEEHGAKGRSEDASRGRKEQLDTDTPPDWGRRRLCRCWGTTGRGGNSVVLRMAEIAQVIWRRDLVNPWGTHNLKTTRPTWLLVPNPQWRGVQQVQEQRHDAVQ</sequence>
<dbReference type="Gene3D" id="3.30.70.330">
    <property type="match status" value="2"/>
</dbReference>
<comment type="caution">
    <text evidence="15">The sequence shown here is derived from an EMBL/GenBank/DDBJ whole genome shotgun (WGS) entry which is preliminary data.</text>
</comment>
<evidence type="ECO:0000256" key="1">
    <source>
        <dbReference type="ARBA" id="ARBA00004239"/>
    </source>
</evidence>
<dbReference type="Proteomes" id="UP000186817">
    <property type="component" value="Unassembled WGS sequence"/>
</dbReference>
<keyword evidence="15" id="KW-0407">Ion channel</keyword>
<keyword evidence="7" id="KW-0378">Hydrolase</keyword>
<evidence type="ECO:0000256" key="8">
    <source>
        <dbReference type="ARBA" id="ARBA00022857"/>
    </source>
</evidence>
<dbReference type="Pfam" id="PF07722">
    <property type="entry name" value="Peptidase_C26"/>
    <property type="match status" value="1"/>
</dbReference>
<evidence type="ECO:0000256" key="5">
    <source>
        <dbReference type="ARBA" id="ARBA00022525"/>
    </source>
</evidence>
<keyword evidence="15" id="KW-0813">Transport</keyword>
<keyword evidence="16" id="KW-1185">Reference proteome</keyword>
<dbReference type="GO" id="GO:0003723">
    <property type="term" value="F:RNA binding"/>
    <property type="evidence" value="ECO:0007669"/>
    <property type="project" value="UniProtKB-UniRule"/>
</dbReference>
<proteinExistence type="inferred from homology"/>
<feature type="compositionally biased region" description="Low complexity" evidence="13">
    <location>
        <begin position="637"/>
        <end position="655"/>
    </location>
</feature>
<protein>
    <recommendedName>
        <fullName evidence="4">folate gamma-glutamyl hydrolase</fullName>
        <ecNumber evidence="4">3.4.19.9</ecNumber>
    </recommendedName>
</protein>
<dbReference type="PROSITE" id="PS51275">
    <property type="entry name" value="PEPTIDASE_C26_GGH"/>
    <property type="match status" value="1"/>
</dbReference>
<keyword evidence="9" id="KW-0560">Oxidoreductase</keyword>
<evidence type="ECO:0000313" key="15">
    <source>
        <dbReference type="EMBL" id="OLP91751.1"/>
    </source>
</evidence>
<dbReference type="SUPFAM" id="SSF54928">
    <property type="entry name" value="RNA-binding domain, RBD"/>
    <property type="match status" value="2"/>
</dbReference>
<dbReference type="CDD" id="cd00590">
    <property type="entry name" value="RRM_SF"/>
    <property type="match status" value="2"/>
</dbReference>
<feature type="compositionally biased region" description="Basic and acidic residues" evidence="13">
    <location>
        <begin position="245"/>
        <end position="356"/>
    </location>
</feature>
<feature type="region of interest" description="Disordered" evidence="13">
    <location>
        <begin position="124"/>
        <end position="385"/>
    </location>
</feature>
<feature type="region of interest" description="Disordered" evidence="13">
    <location>
        <begin position="519"/>
        <end position="544"/>
    </location>
</feature>
<keyword evidence="11" id="KW-0694">RNA-binding</keyword>
<evidence type="ECO:0000256" key="11">
    <source>
        <dbReference type="PROSITE-ProRule" id="PRU00176"/>
    </source>
</evidence>
<feature type="active site" description="Nucleophile" evidence="10">
    <location>
        <position position="869"/>
    </location>
</feature>
<dbReference type="SUPFAM" id="SSF51430">
    <property type="entry name" value="NAD(P)-linked oxidoreductase"/>
    <property type="match status" value="1"/>
</dbReference>
<comment type="subcellular location">
    <subcellularLocation>
        <location evidence="1">Secreted</location>
        <location evidence="1">Extracellular space</location>
    </subcellularLocation>
</comment>
<dbReference type="InterPro" id="IPR036812">
    <property type="entry name" value="NAD(P)_OxRdtase_dom_sf"/>
</dbReference>
<dbReference type="PROSITE" id="PS50102">
    <property type="entry name" value="RRM"/>
    <property type="match status" value="2"/>
</dbReference>
<organism evidence="15 16">
    <name type="scientific">Symbiodinium microadriaticum</name>
    <name type="common">Dinoflagellate</name>
    <name type="synonym">Zooxanthella microadriatica</name>
    <dbReference type="NCBI Taxonomy" id="2951"/>
    <lineage>
        <taxon>Eukaryota</taxon>
        <taxon>Sar</taxon>
        <taxon>Alveolata</taxon>
        <taxon>Dinophyceae</taxon>
        <taxon>Suessiales</taxon>
        <taxon>Symbiodiniaceae</taxon>
        <taxon>Symbiodinium</taxon>
    </lineage>
</organism>
<evidence type="ECO:0000256" key="2">
    <source>
        <dbReference type="ARBA" id="ARBA00006515"/>
    </source>
</evidence>
<evidence type="ECO:0000256" key="10">
    <source>
        <dbReference type="PIRSR" id="PIRSR615527-1"/>
    </source>
</evidence>
<dbReference type="InterPro" id="IPR015527">
    <property type="entry name" value="Pept_C26_g-glut_hydrolase"/>
</dbReference>
<dbReference type="PANTHER" id="PTHR43150:SF2">
    <property type="entry name" value="HYPERKINETIC, ISOFORM M"/>
    <property type="match status" value="1"/>
</dbReference>
<keyword evidence="8" id="KW-0521">NADP</keyword>
<name>A0A1Q9D9C6_SYMMI</name>
<evidence type="ECO:0000256" key="6">
    <source>
        <dbReference type="ARBA" id="ARBA00022729"/>
    </source>
</evidence>
<dbReference type="PRINTS" id="PR01577">
    <property type="entry name" value="KCNABCHANNEL"/>
</dbReference>
<dbReference type="Pfam" id="PF00076">
    <property type="entry name" value="RRM_1"/>
    <property type="match status" value="2"/>
</dbReference>
<dbReference type="InterPro" id="IPR029062">
    <property type="entry name" value="Class_I_gatase-like"/>
</dbReference>
<gene>
    <name evidence="15" type="primary">KOB1</name>
    <name evidence="15" type="ORF">AK812_SmicGene26512</name>
</gene>
<dbReference type="Gene3D" id="3.40.50.880">
    <property type="match status" value="2"/>
</dbReference>
<dbReference type="OrthoDB" id="64220at2759"/>
<dbReference type="SMART" id="SM00360">
    <property type="entry name" value="RRM"/>
    <property type="match status" value="2"/>
</dbReference>
<keyword evidence="5" id="KW-0964">Secreted</keyword>
<dbReference type="EC" id="3.4.19.9" evidence="4"/>
<evidence type="ECO:0000256" key="3">
    <source>
        <dbReference type="ARBA" id="ARBA00011083"/>
    </source>
</evidence>
<keyword evidence="15" id="KW-0406">Ion transport</keyword>
<dbReference type="GO" id="GO:0034220">
    <property type="term" value="P:monoatomic ion transmembrane transport"/>
    <property type="evidence" value="ECO:0007669"/>
    <property type="project" value="UniProtKB-KW"/>
</dbReference>
<feature type="domain" description="RRM" evidence="14">
    <location>
        <begin position="387"/>
        <end position="458"/>
    </location>
</feature>
<dbReference type="InterPro" id="IPR000504">
    <property type="entry name" value="RRM_dom"/>
</dbReference>
<dbReference type="GO" id="GO:0016491">
    <property type="term" value="F:oxidoreductase activity"/>
    <property type="evidence" value="ECO:0007669"/>
    <property type="project" value="UniProtKB-KW"/>
</dbReference>
<evidence type="ECO:0000256" key="13">
    <source>
        <dbReference type="SAM" id="MobiDB-lite"/>
    </source>
</evidence>
<keyword evidence="6" id="KW-0732">Signal</keyword>
<evidence type="ECO:0000256" key="4">
    <source>
        <dbReference type="ARBA" id="ARBA00012886"/>
    </source>
</evidence>
<dbReference type="InterPro" id="IPR005399">
    <property type="entry name" value="K_chnl_volt-dep_bsu_KCNAB-rel"/>
</dbReference>
<evidence type="ECO:0000256" key="12">
    <source>
        <dbReference type="PROSITE-ProRule" id="PRU00607"/>
    </source>
</evidence>
<feature type="compositionally biased region" description="Basic and acidic residues" evidence="13">
    <location>
        <begin position="1501"/>
        <end position="1523"/>
    </location>
</feature>
<reference evidence="15 16" key="1">
    <citation type="submission" date="2016-02" db="EMBL/GenBank/DDBJ databases">
        <title>Genome analysis of coral dinoflagellate symbionts highlights evolutionary adaptations to a symbiotic lifestyle.</title>
        <authorList>
            <person name="Aranda M."/>
            <person name="Li Y."/>
            <person name="Liew Y.J."/>
            <person name="Baumgarten S."/>
            <person name="Simakov O."/>
            <person name="Wilson M."/>
            <person name="Piel J."/>
            <person name="Ashoor H."/>
            <person name="Bougouffa S."/>
            <person name="Bajic V.B."/>
            <person name="Ryu T."/>
            <person name="Ravasi T."/>
            <person name="Bayer T."/>
            <person name="Micklem G."/>
            <person name="Kim H."/>
            <person name="Bhak J."/>
            <person name="Lajeunesse T.C."/>
            <person name="Voolstra C.R."/>
        </authorList>
    </citation>
    <scope>NUCLEOTIDE SEQUENCE [LARGE SCALE GENOMIC DNA]</scope>
    <source>
        <strain evidence="15 16">CCMP2467</strain>
    </source>
</reference>
<dbReference type="InterPro" id="IPR011697">
    <property type="entry name" value="Peptidase_C26"/>
</dbReference>
<dbReference type="InterPro" id="IPR035979">
    <property type="entry name" value="RBD_domain_sf"/>
</dbReference>
<comment type="similarity">
    <text evidence="3">Belongs to the peptidase C26 family.</text>
</comment>
<evidence type="ECO:0000259" key="14">
    <source>
        <dbReference type="PROSITE" id="PS50102"/>
    </source>
</evidence>
<evidence type="ECO:0000256" key="9">
    <source>
        <dbReference type="ARBA" id="ARBA00023002"/>
    </source>
</evidence>
<feature type="region of interest" description="Disordered" evidence="13">
    <location>
        <begin position="21"/>
        <end position="47"/>
    </location>
</feature>
<feature type="region of interest" description="Disordered" evidence="13">
    <location>
        <begin position="1483"/>
        <end position="1529"/>
    </location>
</feature>
<dbReference type="GO" id="GO:0034722">
    <property type="term" value="F:gamma-glutamyl-peptidase activity"/>
    <property type="evidence" value="ECO:0007669"/>
    <property type="project" value="UniProtKB-EC"/>
</dbReference>
<dbReference type="Gene3D" id="3.20.20.100">
    <property type="entry name" value="NADP-dependent oxidoreductase domain"/>
    <property type="match status" value="1"/>
</dbReference>
<dbReference type="InterPro" id="IPR012677">
    <property type="entry name" value="Nucleotide-bd_a/b_plait_sf"/>
</dbReference>
<dbReference type="EMBL" id="LSRX01000650">
    <property type="protein sequence ID" value="OLP91751.1"/>
    <property type="molecule type" value="Genomic_DNA"/>
</dbReference>
<evidence type="ECO:0000256" key="7">
    <source>
        <dbReference type="ARBA" id="ARBA00022801"/>
    </source>
</evidence>